<dbReference type="Proteomes" id="UP001627284">
    <property type="component" value="Unassembled WGS sequence"/>
</dbReference>
<dbReference type="InterPro" id="IPR006214">
    <property type="entry name" value="Bax_inhibitor_1-related"/>
</dbReference>
<evidence type="ECO:0000256" key="1">
    <source>
        <dbReference type="ARBA" id="ARBA00004141"/>
    </source>
</evidence>
<dbReference type="EMBL" id="JBJKTR010000001">
    <property type="protein sequence ID" value="KAL3381042.1"/>
    <property type="molecule type" value="Genomic_DNA"/>
</dbReference>
<evidence type="ECO:0000313" key="7">
    <source>
        <dbReference type="Proteomes" id="UP001627284"/>
    </source>
</evidence>
<sequence length="278" mass="32036">MNAVKTYFNRNWTREDLMNTGEISDFVFPLKQKNLKFSEMNAVKAYFNRNWAREDLMNTGEISEYAYTSLTTVYLTLFCAMLSFTFGSFLHLIIWEVGGLFTVLSSVASLLWLYFASPLRVRLRVSLLMYAACTLGASFGLFTKYLFEIYPPLIVNLLEGSTFSIGIIWYGSTYTRERRAIYMTCLNFSFALMCSSIFVYGIDMLDIHTVHWVFKVNTVQALFMGYFVIYSQDLLYNAGIGEINFVDCTLAVFFHLPGIVVHAARVYLTAENEQHREN</sequence>
<accession>A0ABD2VLT2</accession>
<evidence type="ECO:0000313" key="6">
    <source>
        <dbReference type="EMBL" id="KAL3381042.1"/>
    </source>
</evidence>
<keyword evidence="3 5" id="KW-1133">Transmembrane helix</keyword>
<reference evidence="6 7" key="1">
    <citation type="submission" date="2024-05" db="EMBL/GenBank/DDBJ databases">
        <title>De novo assembly of an allotetraploid wild potato.</title>
        <authorList>
            <person name="Hosaka A.J."/>
        </authorList>
    </citation>
    <scope>NUCLEOTIDE SEQUENCE [LARGE SCALE GENOMIC DNA]</scope>
    <source>
        <tissue evidence="6">Young leaves</tissue>
    </source>
</reference>
<organism evidence="6 7">
    <name type="scientific">Solanum stoloniferum</name>
    <dbReference type="NCBI Taxonomy" id="62892"/>
    <lineage>
        <taxon>Eukaryota</taxon>
        <taxon>Viridiplantae</taxon>
        <taxon>Streptophyta</taxon>
        <taxon>Embryophyta</taxon>
        <taxon>Tracheophyta</taxon>
        <taxon>Spermatophyta</taxon>
        <taxon>Magnoliopsida</taxon>
        <taxon>eudicotyledons</taxon>
        <taxon>Gunneridae</taxon>
        <taxon>Pentapetalae</taxon>
        <taxon>asterids</taxon>
        <taxon>lamiids</taxon>
        <taxon>Solanales</taxon>
        <taxon>Solanaceae</taxon>
        <taxon>Solanoideae</taxon>
        <taxon>Solaneae</taxon>
        <taxon>Solanum</taxon>
    </lineage>
</organism>
<feature type="transmembrane region" description="Helical" evidence="5">
    <location>
        <begin position="153"/>
        <end position="171"/>
    </location>
</feature>
<evidence type="ECO:0008006" key="8">
    <source>
        <dbReference type="Google" id="ProtNLM"/>
    </source>
</evidence>
<feature type="transmembrane region" description="Helical" evidence="5">
    <location>
        <begin position="127"/>
        <end position="147"/>
    </location>
</feature>
<gene>
    <name evidence="6" type="ORF">AABB24_001259</name>
</gene>
<feature type="transmembrane region" description="Helical" evidence="5">
    <location>
        <begin position="180"/>
        <end position="200"/>
    </location>
</feature>
<evidence type="ECO:0000256" key="5">
    <source>
        <dbReference type="RuleBase" id="RU004379"/>
    </source>
</evidence>
<evidence type="ECO:0000256" key="3">
    <source>
        <dbReference type="ARBA" id="ARBA00022989"/>
    </source>
</evidence>
<dbReference type="AlphaFoldDB" id="A0ABD2VLT2"/>
<name>A0ABD2VLT2_9SOLN</name>
<keyword evidence="4 5" id="KW-0472">Membrane</keyword>
<dbReference type="PANTHER" id="PTHR23291">
    <property type="entry name" value="BAX INHIBITOR-RELATED"/>
    <property type="match status" value="1"/>
</dbReference>
<dbReference type="PANTHER" id="PTHR23291:SF106">
    <property type="entry name" value="BAX INHIBITOR 1-LIKE"/>
    <property type="match status" value="1"/>
</dbReference>
<keyword evidence="7" id="KW-1185">Reference proteome</keyword>
<proteinExistence type="inferred from homology"/>
<feature type="transmembrane region" description="Helical" evidence="5">
    <location>
        <begin position="212"/>
        <end position="230"/>
    </location>
</feature>
<keyword evidence="2 5" id="KW-0812">Transmembrane</keyword>
<comment type="caution">
    <text evidence="6">The sequence shown here is derived from an EMBL/GenBank/DDBJ whole genome shotgun (WGS) entry which is preliminary data.</text>
</comment>
<protein>
    <recommendedName>
        <fullName evidence="8">Bax inhibitor 1</fullName>
    </recommendedName>
</protein>
<evidence type="ECO:0000256" key="4">
    <source>
        <dbReference type="ARBA" id="ARBA00023136"/>
    </source>
</evidence>
<feature type="transmembrane region" description="Helical" evidence="5">
    <location>
        <begin position="65"/>
        <end position="86"/>
    </location>
</feature>
<comment type="subcellular location">
    <subcellularLocation>
        <location evidence="1">Membrane</location>
        <topology evidence="1">Multi-pass membrane protein</topology>
    </subcellularLocation>
</comment>
<feature type="transmembrane region" description="Helical" evidence="5">
    <location>
        <begin position="92"/>
        <end position="115"/>
    </location>
</feature>
<comment type="similarity">
    <text evidence="5">Belongs to the BI1 family.</text>
</comment>
<evidence type="ECO:0000256" key="2">
    <source>
        <dbReference type="ARBA" id="ARBA00022692"/>
    </source>
</evidence>
<dbReference type="GO" id="GO:0016020">
    <property type="term" value="C:membrane"/>
    <property type="evidence" value="ECO:0007669"/>
    <property type="project" value="UniProtKB-SubCell"/>
</dbReference>